<sequence length="38" mass="3861">MAAPGSGRGVFEVARVMVWAIVVGSGWGDARRSSARGG</sequence>
<evidence type="ECO:0000313" key="2">
    <source>
        <dbReference type="Proteomes" id="UP000579647"/>
    </source>
</evidence>
<dbReference type="Proteomes" id="UP000579647">
    <property type="component" value="Unassembled WGS sequence"/>
</dbReference>
<name>A0A840WK84_9ACTN</name>
<accession>A0A840WK84</accession>
<comment type="caution">
    <text evidence="1">The sequence shown here is derived from an EMBL/GenBank/DDBJ whole genome shotgun (WGS) entry which is preliminary data.</text>
</comment>
<keyword evidence="2" id="KW-1185">Reference proteome</keyword>
<dbReference type="EMBL" id="JACHDO010000001">
    <property type="protein sequence ID" value="MBB5492026.1"/>
    <property type="molecule type" value="Genomic_DNA"/>
</dbReference>
<gene>
    <name evidence="1" type="ORF">HNR07_003163</name>
</gene>
<dbReference type="AlphaFoldDB" id="A0A840WK84"/>
<reference evidence="1 2" key="1">
    <citation type="submission" date="2020-08" db="EMBL/GenBank/DDBJ databases">
        <title>Sequencing the genomes of 1000 actinobacteria strains.</title>
        <authorList>
            <person name="Klenk H.-P."/>
        </authorList>
    </citation>
    <scope>NUCLEOTIDE SEQUENCE [LARGE SCALE GENOMIC DNA]</scope>
    <source>
        <strain evidence="1 2">DSM 44598</strain>
    </source>
</reference>
<protein>
    <submittedName>
        <fullName evidence="1">Uncharacterized protein</fullName>
    </submittedName>
</protein>
<proteinExistence type="predicted"/>
<evidence type="ECO:0000313" key="1">
    <source>
        <dbReference type="EMBL" id="MBB5492026.1"/>
    </source>
</evidence>
<organism evidence="1 2">
    <name type="scientific">Nocardiopsis metallicus</name>
    <dbReference type="NCBI Taxonomy" id="179819"/>
    <lineage>
        <taxon>Bacteria</taxon>
        <taxon>Bacillati</taxon>
        <taxon>Actinomycetota</taxon>
        <taxon>Actinomycetes</taxon>
        <taxon>Streptosporangiales</taxon>
        <taxon>Nocardiopsidaceae</taxon>
        <taxon>Nocardiopsis</taxon>
    </lineage>
</organism>